<dbReference type="CDD" id="cd19988">
    <property type="entry name" value="PBP1_ABC_HAAT-like"/>
    <property type="match status" value="1"/>
</dbReference>
<sequence length="382" mass="40714">MAKLNRKLRSLLLAGLLASGAATAALADTVKIGVFGPMTGDAAAMGQSEKEAVDLAVKEKNAAGGLLGKQIEIIYADDAGKPEEAVNSAKRLISKDEVLMMIGSISSPASLAASQVARQMEVPQIVVAGTAQKITTAGNKWVFRSPVPDTKLVADLVDFIHEKFPNYKKFAFLYVNDDFGRGGFEAFKKAGAKYGYEIVAEERYARGDLDFTAQLNRIKASGADAMIEWSRYTEGALVAKQFAQIGLTLPRFASDGVATPKFIELGGNAVDGVMFTTHFSPATVADIPAAKSFIDKYKAAYGRTPDAYAAEAYDAITIAMLGIEKAGKADRAAVRDALAKVEFGSTRGAFKFDEKGDPLLVTHVVKIDAGKETNARNIPVQN</sequence>
<evidence type="ECO:0000256" key="5">
    <source>
        <dbReference type="SAM" id="SignalP"/>
    </source>
</evidence>
<accession>A0A4R3LYA2</accession>
<organism evidence="7 8">
    <name type="scientific">Aquabacter spiritensis</name>
    <dbReference type="NCBI Taxonomy" id="933073"/>
    <lineage>
        <taxon>Bacteria</taxon>
        <taxon>Pseudomonadati</taxon>
        <taxon>Pseudomonadota</taxon>
        <taxon>Alphaproteobacteria</taxon>
        <taxon>Hyphomicrobiales</taxon>
        <taxon>Xanthobacteraceae</taxon>
        <taxon>Aquabacter</taxon>
    </lineage>
</organism>
<protein>
    <submittedName>
        <fullName evidence="7">Amino acid/amide ABC transporter substrate-binding protein (HAAT family)</fullName>
    </submittedName>
</protein>
<dbReference type="InterPro" id="IPR028082">
    <property type="entry name" value="Peripla_BP_I"/>
</dbReference>
<comment type="caution">
    <text evidence="7">The sequence shown here is derived from an EMBL/GenBank/DDBJ whole genome shotgun (WGS) entry which is preliminary data.</text>
</comment>
<dbReference type="PANTHER" id="PTHR30483:SF6">
    <property type="entry name" value="PERIPLASMIC BINDING PROTEIN OF ABC TRANSPORTER FOR NATURAL AMINO ACIDS"/>
    <property type="match status" value="1"/>
</dbReference>
<evidence type="ECO:0000259" key="6">
    <source>
        <dbReference type="Pfam" id="PF13458"/>
    </source>
</evidence>
<dbReference type="OrthoDB" id="9783240at2"/>
<evidence type="ECO:0000256" key="1">
    <source>
        <dbReference type="ARBA" id="ARBA00010062"/>
    </source>
</evidence>
<dbReference type="Pfam" id="PF13458">
    <property type="entry name" value="Peripla_BP_6"/>
    <property type="match status" value="1"/>
</dbReference>
<feature type="chain" id="PRO_5020777790" evidence="5">
    <location>
        <begin position="25"/>
        <end position="382"/>
    </location>
</feature>
<dbReference type="SUPFAM" id="SSF53822">
    <property type="entry name" value="Periplasmic binding protein-like I"/>
    <property type="match status" value="1"/>
</dbReference>
<reference evidence="7 8" key="1">
    <citation type="submission" date="2019-03" db="EMBL/GenBank/DDBJ databases">
        <title>Genomic Encyclopedia of Type Strains, Phase IV (KMG-IV): sequencing the most valuable type-strain genomes for metagenomic binning, comparative biology and taxonomic classification.</title>
        <authorList>
            <person name="Goeker M."/>
        </authorList>
    </citation>
    <scope>NUCLEOTIDE SEQUENCE [LARGE SCALE GENOMIC DNA]</scope>
    <source>
        <strain evidence="7 8">DSM 9035</strain>
    </source>
</reference>
<dbReference type="Proteomes" id="UP000294664">
    <property type="component" value="Unassembled WGS sequence"/>
</dbReference>
<dbReference type="InterPro" id="IPR051010">
    <property type="entry name" value="BCAA_transport"/>
</dbReference>
<keyword evidence="3 5" id="KW-0732">Signal</keyword>
<gene>
    <name evidence="7" type="ORF">EDC64_10460</name>
</gene>
<proteinExistence type="inferred from homology"/>
<name>A0A4R3LYA2_9HYPH</name>
<keyword evidence="4" id="KW-0029">Amino-acid transport</keyword>
<dbReference type="InterPro" id="IPR028081">
    <property type="entry name" value="Leu-bd"/>
</dbReference>
<dbReference type="RefSeq" id="WP_132030855.1">
    <property type="nucleotide sequence ID" value="NZ_SMAI01000004.1"/>
</dbReference>
<evidence type="ECO:0000256" key="3">
    <source>
        <dbReference type="ARBA" id="ARBA00022729"/>
    </source>
</evidence>
<evidence type="ECO:0000313" key="7">
    <source>
        <dbReference type="EMBL" id="TCT05503.1"/>
    </source>
</evidence>
<dbReference type="GO" id="GO:0006865">
    <property type="term" value="P:amino acid transport"/>
    <property type="evidence" value="ECO:0007669"/>
    <property type="project" value="UniProtKB-KW"/>
</dbReference>
<dbReference type="PRINTS" id="PR00337">
    <property type="entry name" value="LEUILEVALBP"/>
</dbReference>
<keyword evidence="8" id="KW-1185">Reference proteome</keyword>
<feature type="domain" description="Leucine-binding protein" evidence="6">
    <location>
        <begin position="29"/>
        <end position="358"/>
    </location>
</feature>
<evidence type="ECO:0000256" key="4">
    <source>
        <dbReference type="ARBA" id="ARBA00022970"/>
    </source>
</evidence>
<comment type="similarity">
    <text evidence="1">Belongs to the leucine-binding protein family.</text>
</comment>
<dbReference type="EMBL" id="SMAI01000004">
    <property type="protein sequence ID" value="TCT05503.1"/>
    <property type="molecule type" value="Genomic_DNA"/>
</dbReference>
<dbReference type="PANTHER" id="PTHR30483">
    <property type="entry name" value="LEUCINE-SPECIFIC-BINDING PROTEIN"/>
    <property type="match status" value="1"/>
</dbReference>
<evidence type="ECO:0000313" key="8">
    <source>
        <dbReference type="Proteomes" id="UP000294664"/>
    </source>
</evidence>
<evidence type="ECO:0000256" key="2">
    <source>
        <dbReference type="ARBA" id="ARBA00022448"/>
    </source>
</evidence>
<dbReference type="InterPro" id="IPR000709">
    <property type="entry name" value="Leu_Ile_Val-bd"/>
</dbReference>
<feature type="signal peptide" evidence="5">
    <location>
        <begin position="1"/>
        <end position="24"/>
    </location>
</feature>
<keyword evidence="2" id="KW-0813">Transport</keyword>
<dbReference type="Gene3D" id="3.40.50.2300">
    <property type="match status" value="2"/>
</dbReference>
<dbReference type="AlphaFoldDB" id="A0A4R3LYA2"/>